<evidence type="ECO:0000256" key="2">
    <source>
        <dbReference type="ARBA" id="ARBA00022491"/>
    </source>
</evidence>
<dbReference type="InterPro" id="IPR036638">
    <property type="entry name" value="HLH_DNA-bd_sf"/>
</dbReference>
<feature type="compositionally biased region" description="Polar residues" evidence="6">
    <location>
        <begin position="106"/>
        <end position="115"/>
    </location>
</feature>
<sequence>MKAGSPVLSADRRSRGSREQRSSLRGFSWNKSLGLSVEEGEEVPVLLLQNMNLCYRLLRRLVPGLPPGRAASRVEILQRVIDYILELQTELDATCPDTERPETRGTHTYSHTLTHTPARHLN</sequence>
<evidence type="ECO:0000313" key="8">
    <source>
        <dbReference type="EMBL" id="CAJ1077812.1"/>
    </source>
</evidence>
<name>A0AAV1GVJ3_XYRNO</name>
<keyword evidence="4" id="KW-0804">Transcription</keyword>
<evidence type="ECO:0000256" key="6">
    <source>
        <dbReference type="SAM" id="MobiDB-lite"/>
    </source>
</evidence>
<dbReference type="GO" id="GO:0030154">
    <property type="term" value="P:cell differentiation"/>
    <property type="evidence" value="ECO:0007669"/>
    <property type="project" value="TreeGrafter"/>
</dbReference>
<dbReference type="PROSITE" id="PS50888">
    <property type="entry name" value="BHLH"/>
    <property type="match status" value="1"/>
</dbReference>
<dbReference type="EMBL" id="OY660880">
    <property type="protein sequence ID" value="CAJ1077812.1"/>
    <property type="molecule type" value="Genomic_DNA"/>
</dbReference>
<keyword evidence="3" id="KW-0805">Transcription regulation</keyword>
<dbReference type="PANTHER" id="PTHR11723:SF17">
    <property type="entry name" value="PROTEIN EXTRA-MACROCHAETAE"/>
    <property type="match status" value="1"/>
</dbReference>
<dbReference type="InterPro" id="IPR026052">
    <property type="entry name" value="DNA-bd_prot-inh"/>
</dbReference>
<dbReference type="InterPro" id="IPR011598">
    <property type="entry name" value="bHLH_dom"/>
</dbReference>
<feature type="region of interest" description="Disordered" evidence="6">
    <location>
        <begin position="95"/>
        <end position="122"/>
    </location>
</feature>
<keyword evidence="2" id="KW-0678">Repressor</keyword>
<proteinExistence type="predicted"/>
<keyword evidence="9" id="KW-1185">Reference proteome</keyword>
<dbReference type="AlphaFoldDB" id="A0AAV1GVJ3"/>
<evidence type="ECO:0000256" key="1">
    <source>
        <dbReference type="ARBA" id="ARBA00004123"/>
    </source>
</evidence>
<evidence type="ECO:0000256" key="3">
    <source>
        <dbReference type="ARBA" id="ARBA00023015"/>
    </source>
</evidence>
<evidence type="ECO:0000259" key="7">
    <source>
        <dbReference type="PROSITE" id="PS50888"/>
    </source>
</evidence>
<dbReference type="GO" id="GO:0046983">
    <property type="term" value="F:protein dimerization activity"/>
    <property type="evidence" value="ECO:0007669"/>
    <property type="project" value="InterPro"/>
</dbReference>
<comment type="subcellular location">
    <subcellularLocation>
        <location evidence="1">Nucleus</location>
    </subcellularLocation>
</comment>
<protein>
    <submittedName>
        <fullName evidence="8">DNA-binding protein inhibitor ID-2b</fullName>
    </submittedName>
</protein>
<gene>
    <name evidence="8" type="ORF">XNOV1_A028882</name>
</gene>
<keyword evidence="5" id="KW-0539">Nucleus</keyword>
<accession>A0AAV1GVJ3</accession>
<dbReference type="Gene3D" id="4.10.280.10">
    <property type="entry name" value="Helix-loop-helix DNA-binding domain"/>
    <property type="match status" value="1"/>
</dbReference>
<dbReference type="GO" id="GO:0032922">
    <property type="term" value="P:circadian regulation of gene expression"/>
    <property type="evidence" value="ECO:0007669"/>
    <property type="project" value="TreeGrafter"/>
</dbReference>
<evidence type="ECO:0000313" key="9">
    <source>
        <dbReference type="Proteomes" id="UP001178508"/>
    </source>
</evidence>
<evidence type="ECO:0000256" key="5">
    <source>
        <dbReference type="ARBA" id="ARBA00023242"/>
    </source>
</evidence>
<dbReference type="GO" id="GO:0005634">
    <property type="term" value="C:nucleus"/>
    <property type="evidence" value="ECO:0007669"/>
    <property type="project" value="UniProtKB-SubCell"/>
</dbReference>
<feature type="region of interest" description="Disordered" evidence="6">
    <location>
        <begin position="1"/>
        <end position="23"/>
    </location>
</feature>
<feature type="domain" description="BHLH" evidence="7">
    <location>
        <begin position="35"/>
        <end position="87"/>
    </location>
</feature>
<dbReference type="SMART" id="SM00353">
    <property type="entry name" value="HLH"/>
    <property type="match status" value="1"/>
</dbReference>
<dbReference type="Proteomes" id="UP001178508">
    <property type="component" value="Chromosome 17"/>
</dbReference>
<organism evidence="8 9">
    <name type="scientific">Xyrichtys novacula</name>
    <name type="common">Pearly razorfish</name>
    <name type="synonym">Hemipteronotus novacula</name>
    <dbReference type="NCBI Taxonomy" id="13765"/>
    <lineage>
        <taxon>Eukaryota</taxon>
        <taxon>Metazoa</taxon>
        <taxon>Chordata</taxon>
        <taxon>Craniata</taxon>
        <taxon>Vertebrata</taxon>
        <taxon>Euteleostomi</taxon>
        <taxon>Actinopterygii</taxon>
        <taxon>Neopterygii</taxon>
        <taxon>Teleostei</taxon>
        <taxon>Neoteleostei</taxon>
        <taxon>Acanthomorphata</taxon>
        <taxon>Eupercaria</taxon>
        <taxon>Labriformes</taxon>
        <taxon>Labridae</taxon>
        <taxon>Xyrichtys</taxon>
    </lineage>
</organism>
<reference evidence="8" key="1">
    <citation type="submission" date="2023-08" db="EMBL/GenBank/DDBJ databases">
        <authorList>
            <person name="Alioto T."/>
            <person name="Alioto T."/>
            <person name="Gomez Garrido J."/>
        </authorList>
    </citation>
    <scope>NUCLEOTIDE SEQUENCE</scope>
</reference>
<dbReference type="Pfam" id="PF00010">
    <property type="entry name" value="HLH"/>
    <property type="match status" value="1"/>
</dbReference>
<feature type="compositionally biased region" description="Basic and acidic residues" evidence="6">
    <location>
        <begin position="10"/>
        <end position="22"/>
    </location>
</feature>
<evidence type="ECO:0000256" key="4">
    <source>
        <dbReference type="ARBA" id="ARBA00023163"/>
    </source>
</evidence>
<dbReference type="GO" id="GO:0005737">
    <property type="term" value="C:cytoplasm"/>
    <property type="evidence" value="ECO:0007669"/>
    <property type="project" value="InterPro"/>
</dbReference>
<dbReference type="SUPFAM" id="SSF47459">
    <property type="entry name" value="HLH, helix-loop-helix DNA-binding domain"/>
    <property type="match status" value="1"/>
</dbReference>
<dbReference type="GO" id="GO:0000122">
    <property type="term" value="P:negative regulation of transcription by RNA polymerase II"/>
    <property type="evidence" value="ECO:0007669"/>
    <property type="project" value="InterPro"/>
</dbReference>
<dbReference type="PANTHER" id="PTHR11723">
    <property type="entry name" value="DNA-BINDING PROTEIN INHIBITOR"/>
    <property type="match status" value="1"/>
</dbReference>